<keyword evidence="2" id="KW-1185">Reference proteome</keyword>
<organism evidence="1 2">
    <name type="scientific">Grifola frondosa</name>
    <name type="common">Maitake</name>
    <name type="synonym">Polyporus frondosus</name>
    <dbReference type="NCBI Taxonomy" id="5627"/>
    <lineage>
        <taxon>Eukaryota</taxon>
        <taxon>Fungi</taxon>
        <taxon>Dikarya</taxon>
        <taxon>Basidiomycota</taxon>
        <taxon>Agaricomycotina</taxon>
        <taxon>Agaricomycetes</taxon>
        <taxon>Polyporales</taxon>
        <taxon>Grifolaceae</taxon>
        <taxon>Grifola</taxon>
    </lineage>
</organism>
<comment type="caution">
    <text evidence="1">The sequence shown here is derived from an EMBL/GenBank/DDBJ whole genome shotgun (WGS) entry which is preliminary data.</text>
</comment>
<gene>
    <name evidence="1" type="ORF">A0H81_08048</name>
</gene>
<dbReference type="EMBL" id="LUGG01000009">
    <property type="protein sequence ID" value="OBZ72499.1"/>
    <property type="molecule type" value="Genomic_DNA"/>
</dbReference>
<dbReference type="OrthoDB" id="2986010at2759"/>
<reference evidence="1 2" key="1">
    <citation type="submission" date="2016-03" db="EMBL/GenBank/DDBJ databases">
        <title>Whole genome sequencing of Grifola frondosa 9006-11.</title>
        <authorList>
            <person name="Min B."/>
            <person name="Park H."/>
            <person name="Kim J.-G."/>
            <person name="Cho H."/>
            <person name="Oh Y.-L."/>
            <person name="Kong W.-S."/>
            <person name="Choi I.-G."/>
        </authorList>
    </citation>
    <scope>NUCLEOTIDE SEQUENCE [LARGE SCALE GENOMIC DNA]</scope>
    <source>
        <strain evidence="1 2">9006-11</strain>
    </source>
</reference>
<proteinExistence type="predicted"/>
<dbReference type="AlphaFoldDB" id="A0A1C7M7W8"/>
<protein>
    <submittedName>
        <fullName evidence="1">Uncharacterized protein</fullName>
    </submittedName>
</protein>
<sequence length="118" mass="13277">MSDEQIAALLSDVRFLAALKPQLNTLESAPTQLLVFNDDTKVAFGKQALIDMGYENAVINISNEFNLRWPDQERLVATFITGYGSKEGEELILTSFGWHEMMKNVAKIRVVVEKCARI</sequence>
<evidence type="ECO:0000313" key="1">
    <source>
        <dbReference type="EMBL" id="OBZ72499.1"/>
    </source>
</evidence>
<evidence type="ECO:0000313" key="2">
    <source>
        <dbReference type="Proteomes" id="UP000092993"/>
    </source>
</evidence>
<accession>A0A1C7M7W8</accession>
<name>A0A1C7M7W8_GRIFR</name>
<dbReference type="Proteomes" id="UP000092993">
    <property type="component" value="Unassembled WGS sequence"/>
</dbReference>